<accession>A0AA38RUH6</accession>
<dbReference type="EMBL" id="JANBVO010000001">
    <property type="protein sequence ID" value="KAJ9157534.1"/>
    <property type="molecule type" value="Genomic_DNA"/>
</dbReference>
<dbReference type="Proteomes" id="UP001174694">
    <property type="component" value="Unassembled WGS sequence"/>
</dbReference>
<sequence length="294" mass="33605">MQRPGTDIKRVLRHHVFELQCIVDSLTVSRGWSLSSLRGHILCPPGHGFRPRRDVDLFLDRENERVGSEFLGAVDVLKQFFERDSVLNENPRRHEDSYDLLESLQYDFVNWLGESKYMYDLNTIPPSRFSNTNANGLWEYSPYLCGVGLTEGLQLSYGACMAIWDRIPEPMLLVHLHNMLVKKGYITELIGLYASLQSLMPTAFFVDGKAPSSSFHAALTARTEVSRPARRGRESVIRSATDIHSLLNLDANQFFRTKTTLVQYKQANWDPDRIPQEEIDVSSTLSLLRLSKAR</sequence>
<comment type="caution">
    <text evidence="1">The sequence shown here is derived from an EMBL/GenBank/DDBJ whole genome shotgun (WGS) entry which is preliminary data.</text>
</comment>
<name>A0AA38RUH6_9PEZI</name>
<keyword evidence="2" id="KW-1185">Reference proteome</keyword>
<reference evidence="1" key="1">
    <citation type="submission" date="2022-07" db="EMBL/GenBank/DDBJ databases">
        <title>Fungi with potential for degradation of polypropylene.</title>
        <authorList>
            <person name="Gostincar C."/>
        </authorList>
    </citation>
    <scope>NUCLEOTIDE SEQUENCE</scope>
    <source>
        <strain evidence="1">EXF-13308</strain>
    </source>
</reference>
<proteinExistence type="predicted"/>
<dbReference type="AlphaFoldDB" id="A0AA38RUH6"/>
<evidence type="ECO:0000313" key="2">
    <source>
        <dbReference type="Proteomes" id="UP001174694"/>
    </source>
</evidence>
<dbReference type="PANTHER" id="PTHR38795">
    <property type="entry name" value="DUF6604 DOMAIN-CONTAINING PROTEIN"/>
    <property type="match status" value="1"/>
</dbReference>
<organism evidence="1 2">
    <name type="scientific">Pleurostoma richardsiae</name>
    <dbReference type="NCBI Taxonomy" id="41990"/>
    <lineage>
        <taxon>Eukaryota</taxon>
        <taxon>Fungi</taxon>
        <taxon>Dikarya</taxon>
        <taxon>Ascomycota</taxon>
        <taxon>Pezizomycotina</taxon>
        <taxon>Sordariomycetes</taxon>
        <taxon>Sordariomycetidae</taxon>
        <taxon>Calosphaeriales</taxon>
        <taxon>Pleurostomataceae</taxon>
        <taxon>Pleurostoma</taxon>
    </lineage>
</organism>
<dbReference type="PANTHER" id="PTHR38795:SF1">
    <property type="entry name" value="DUF6604 DOMAIN-CONTAINING PROTEIN"/>
    <property type="match status" value="1"/>
</dbReference>
<protein>
    <submittedName>
        <fullName evidence="1">Uncharacterized protein</fullName>
    </submittedName>
</protein>
<evidence type="ECO:0000313" key="1">
    <source>
        <dbReference type="EMBL" id="KAJ9157534.1"/>
    </source>
</evidence>
<gene>
    <name evidence="1" type="ORF">NKR23_g214</name>
</gene>